<dbReference type="PIRSF" id="PIRSF012293">
    <property type="entry name" value="EutA"/>
    <property type="match status" value="1"/>
</dbReference>
<protein>
    <submittedName>
        <fullName evidence="1">Ethanolamine utilization protein</fullName>
    </submittedName>
</protein>
<dbReference type="SUPFAM" id="SSF53067">
    <property type="entry name" value="Actin-like ATPase domain"/>
    <property type="match status" value="1"/>
</dbReference>
<gene>
    <name evidence="1" type="ORF">HM131_05450</name>
</gene>
<dbReference type="InterPro" id="IPR050696">
    <property type="entry name" value="FtsA/MreB"/>
</dbReference>
<organism evidence="1 2">
    <name type="scientific">Halobacillus mangrovi</name>
    <dbReference type="NCBI Taxonomy" id="402384"/>
    <lineage>
        <taxon>Bacteria</taxon>
        <taxon>Bacillati</taxon>
        <taxon>Bacillota</taxon>
        <taxon>Bacilli</taxon>
        <taxon>Bacillales</taxon>
        <taxon>Bacillaceae</taxon>
        <taxon>Halobacillus</taxon>
    </lineage>
</organism>
<dbReference type="PANTHER" id="PTHR32432">
    <property type="entry name" value="CELL DIVISION PROTEIN FTSA-RELATED"/>
    <property type="match status" value="1"/>
</dbReference>
<evidence type="ECO:0000313" key="1">
    <source>
        <dbReference type="EMBL" id="ARI76313.1"/>
    </source>
</evidence>
<dbReference type="PANTHER" id="PTHR32432:SF13">
    <property type="entry name" value="ETHANOLAMINE AMMONIA-LYASE REACTIVASE EUTA"/>
    <property type="match status" value="1"/>
</dbReference>
<dbReference type="InterPro" id="IPR043129">
    <property type="entry name" value="ATPase_NBD"/>
</dbReference>
<dbReference type="EMBL" id="CP020772">
    <property type="protein sequence ID" value="ARI76313.1"/>
    <property type="molecule type" value="Genomic_DNA"/>
</dbReference>
<proteinExistence type="predicted"/>
<keyword evidence="2" id="KW-1185">Reference proteome</keyword>
<name>A0A1W5ZSQ3_9BACI</name>
<dbReference type="KEGG" id="hmn:HM131_05450"/>
<sequence length="506" mass="55795">MNGKWQRRLIQLSPWIVCVRCLFFVHVEVRFVSGRSTEVIISAGIDIGTSTTKLVISRLSLRNTAGMTHMPRIEITDKEVVYESPIFRTPLVEGKEIDMEKIDEIVRDQYEEAGIKADEIQTGAVIITGETATKSNAKDMINHLSDHAGKFLVATAGPDLESIIAAKGSGAYELSKQTNKTIANIDIGGGTANVAVYHYGKLLGTCTLHVGGKLIEFNQNEIKYIADPIKKVTRDLGLTVQEGEPVDPEKLSSVTDYMAEVVSKMLNGKLEGDEPLLLGHKPKWNRPVDKIMFSGGVSECIYFPDSCASNHLYDDIGVLLAKSLRDNQQLSEKEWIKPNETVRATVLGAGTQTTEISGATIQVDNQTLPLRNMPVHIINFDEEFDRALQQLKNNIKAGVEVFDPNREGIKIAVYLSDLPLLGFKDIQRLAEALTNAFNDDLSNQPIVIVLERDLAKSLGQALQVVNKNREIVCIDQIKVENGDYLDIGSTLDSGVVPVVIKTLTFH</sequence>
<accession>A0A1W5ZSQ3</accession>
<dbReference type="STRING" id="402384.HM131_05450"/>
<dbReference type="Pfam" id="PF06277">
    <property type="entry name" value="EutA"/>
    <property type="match status" value="1"/>
</dbReference>
<evidence type="ECO:0000313" key="2">
    <source>
        <dbReference type="Proteomes" id="UP000192527"/>
    </source>
</evidence>
<reference evidence="1 2" key="1">
    <citation type="submission" date="2017-04" db="EMBL/GenBank/DDBJ databases">
        <title>The whole genome sequencing and assembly of Halobacillus mangrovi strain.</title>
        <authorList>
            <person name="Lee S.-J."/>
            <person name="Park M.-K."/>
            <person name="Kim J.-Y."/>
            <person name="Lee Y.-J."/>
            <person name="Yi H."/>
            <person name="Bahn Y.-S."/>
            <person name="Kim J.F."/>
            <person name="Lee D.-W."/>
        </authorList>
    </citation>
    <scope>NUCLEOTIDE SEQUENCE [LARGE SCALE GENOMIC DNA]</scope>
    <source>
        <strain evidence="1 2">KTB 131</strain>
    </source>
</reference>
<dbReference type="Gene3D" id="3.30.420.40">
    <property type="match status" value="1"/>
</dbReference>
<dbReference type="AlphaFoldDB" id="A0A1W5ZSQ3"/>
<dbReference type="Proteomes" id="UP000192527">
    <property type="component" value="Chromosome"/>
</dbReference>
<dbReference type="InterPro" id="IPR009377">
    <property type="entry name" value="EutA"/>
</dbReference>